<dbReference type="InterPro" id="IPR028082">
    <property type="entry name" value="Peripla_BP_I"/>
</dbReference>
<evidence type="ECO:0000256" key="2">
    <source>
        <dbReference type="ARBA" id="ARBA00023015"/>
    </source>
</evidence>
<dbReference type="SUPFAM" id="SSF53822">
    <property type="entry name" value="Periplasmic binding protein-like I"/>
    <property type="match status" value="1"/>
</dbReference>
<dbReference type="Pfam" id="PF00356">
    <property type="entry name" value="LacI"/>
    <property type="match status" value="1"/>
</dbReference>
<evidence type="ECO:0000256" key="1">
    <source>
        <dbReference type="ARBA" id="ARBA00022491"/>
    </source>
</evidence>
<dbReference type="PANTHER" id="PTHR30146:SF95">
    <property type="entry name" value="RIBOSE OPERON REPRESSOR"/>
    <property type="match status" value="1"/>
</dbReference>
<reference evidence="7 8" key="1">
    <citation type="submission" date="2024-06" db="EMBL/GenBank/DDBJ databases">
        <title>Genomic Encyclopedia of Type Strains, Phase IV (KMG-IV): sequencing the most valuable type-strain genomes for metagenomic binning, comparative biology and taxonomic classification.</title>
        <authorList>
            <person name="Goeker M."/>
        </authorList>
    </citation>
    <scope>NUCLEOTIDE SEQUENCE [LARGE SCALE GENOMIC DNA]</scope>
    <source>
        <strain evidence="7 8">DSM 15349</strain>
    </source>
</reference>
<evidence type="ECO:0000313" key="8">
    <source>
        <dbReference type="Proteomes" id="UP001549055"/>
    </source>
</evidence>
<evidence type="ECO:0000313" key="7">
    <source>
        <dbReference type="EMBL" id="MET3643918.1"/>
    </source>
</evidence>
<keyword evidence="1" id="KW-0678">Repressor</keyword>
<dbReference type="PROSITE" id="PS50943">
    <property type="entry name" value="HTH_CROC1"/>
    <property type="match status" value="1"/>
</dbReference>
<dbReference type="InterPro" id="IPR046335">
    <property type="entry name" value="LacI/GalR-like_sensor"/>
</dbReference>
<accession>A0ABV2JLY9</accession>
<feature type="domain" description="HTH cro/C1-type" evidence="6">
    <location>
        <begin position="3"/>
        <end position="46"/>
    </location>
</feature>
<organism evidence="7 8">
    <name type="scientific">Streptococcus gallinaceus</name>
    <dbReference type="NCBI Taxonomy" id="165758"/>
    <lineage>
        <taxon>Bacteria</taxon>
        <taxon>Bacillati</taxon>
        <taxon>Bacillota</taxon>
        <taxon>Bacilli</taxon>
        <taxon>Lactobacillales</taxon>
        <taxon>Streptococcaceae</taxon>
        <taxon>Streptococcus</taxon>
    </lineage>
</organism>
<comment type="caution">
    <text evidence="7">The sequence shown here is derived from an EMBL/GenBank/DDBJ whole genome shotgun (WGS) entry which is preliminary data.</text>
</comment>
<dbReference type="InterPro" id="IPR010982">
    <property type="entry name" value="Lambda_DNA-bd_dom_sf"/>
</dbReference>
<keyword evidence="3" id="KW-0238">DNA-binding</keyword>
<keyword evidence="8" id="KW-1185">Reference proteome</keyword>
<dbReference type="Gene3D" id="1.10.260.40">
    <property type="entry name" value="lambda repressor-like DNA-binding domains"/>
    <property type="match status" value="1"/>
</dbReference>
<protein>
    <submittedName>
        <fullName evidence="7">LacI family transcriptional regulator</fullName>
    </submittedName>
</protein>
<evidence type="ECO:0000259" key="6">
    <source>
        <dbReference type="PROSITE" id="PS50943"/>
    </source>
</evidence>
<name>A0ABV2JLY9_9STRE</name>
<dbReference type="SUPFAM" id="SSF47413">
    <property type="entry name" value="lambda repressor-like DNA-binding domains"/>
    <property type="match status" value="1"/>
</dbReference>
<dbReference type="PANTHER" id="PTHR30146">
    <property type="entry name" value="LACI-RELATED TRANSCRIPTIONAL REPRESSOR"/>
    <property type="match status" value="1"/>
</dbReference>
<dbReference type="EMBL" id="JBEPMK010000002">
    <property type="protein sequence ID" value="MET3643918.1"/>
    <property type="molecule type" value="Genomic_DNA"/>
</dbReference>
<feature type="domain" description="HTH lacI-type" evidence="5">
    <location>
        <begin position="2"/>
        <end position="56"/>
    </location>
</feature>
<keyword evidence="4" id="KW-0804">Transcription</keyword>
<evidence type="ECO:0000256" key="3">
    <source>
        <dbReference type="ARBA" id="ARBA00023125"/>
    </source>
</evidence>
<dbReference type="Gene3D" id="3.40.50.2300">
    <property type="match status" value="2"/>
</dbReference>
<dbReference type="SMART" id="SM00354">
    <property type="entry name" value="HTH_LACI"/>
    <property type="match status" value="1"/>
</dbReference>
<gene>
    <name evidence="7" type="ORF">ABID27_000540</name>
</gene>
<dbReference type="CDD" id="cd01392">
    <property type="entry name" value="HTH_LacI"/>
    <property type="match status" value="1"/>
</dbReference>
<sequence length="328" mass="37180">MTTIRQVAKTAGVSTSTVSRYISQNGYVSQKAAQDIERAIRELNYVPNFMAQSLKTKKNQLVGLLLPDISNPFFPRLARGVEEFLKEKGYRVMLGNTNNKGQLEEEYLNVLLQCNAAGIITTHDFTKEYPEISIPVVVVDRVTQETQYGVFSDNEAGGRLAAEAVWQAGSRHILLVRGPLDKAENLNQRFQGSYDFLEKHQAKFSICDSSSFDFDQIQLEAREQLAIHPDIDSIIAPSDIHAIGYIHEVLNCGKRIPEDIQIVGYDDILMSRFVYPALSTIHQSSYKMGQKAAELIYKITNQLPVQENRIKLPVHYVERETVRREKDE</sequence>
<proteinExistence type="predicted"/>
<evidence type="ECO:0000256" key="4">
    <source>
        <dbReference type="ARBA" id="ARBA00023163"/>
    </source>
</evidence>
<dbReference type="PROSITE" id="PS50932">
    <property type="entry name" value="HTH_LACI_2"/>
    <property type="match status" value="1"/>
</dbReference>
<dbReference type="Proteomes" id="UP001549055">
    <property type="component" value="Unassembled WGS sequence"/>
</dbReference>
<dbReference type="InterPro" id="IPR000843">
    <property type="entry name" value="HTH_LacI"/>
</dbReference>
<dbReference type="Pfam" id="PF13377">
    <property type="entry name" value="Peripla_BP_3"/>
    <property type="match status" value="1"/>
</dbReference>
<evidence type="ECO:0000259" key="5">
    <source>
        <dbReference type="PROSITE" id="PS50932"/>
    </source>
</evidence>
<dbReference type="RefSeq" id="WP_253363961.1">
    <property type="nucleotide sequence ID" value="NZ_JALJXU010000002.1"/>
</dbReference>
<keyword evidence="2" id="KW-0805">Transcription regulation</keyword>
<dbReference type="InterPro" id="IPR001387">
    <property type="entry name" value="Cro/C1-type_HTH"/>
</dbReference>
<dbReference type="CDD" id="cd06291">
    <property type="entry name" value="PBP1_Qymf-like"/>
    <property type="match status" value="1"/>
</dbReference>